<feature type="region of interest" description="Disordered" evidence="1">
    <location>
        <begin position="95"/>
        <end position="115"/>
    </location>
</feature>
<evidence type="ECO:0000313" key="5">
    <source>
        <dbReference type="Proteomes" id="UP001592582"/>
    </source>
</evidence>
<evidence type="ECO:0000313" key="4">
    <source>
        <dbReference type="Proteomes" id="UP001592530"/>
    </source>
</evidence>
<comment type="caution">
    <text evidence="2">The sequence shown here is derived from an EMBL/GenBank/DDBJ whole genome shotgun (WGS) entry which is preliminary data.</text>
</comment>
<name>A0ABV6VKU4_9ACTN</name>
<organism evidence="2 5">
    <name type="scientific">Streptacidiphilus alkalitolerans</name>
    <dbReference type="NCBI Taxonomy" id="3342712"/>
    <lineage>
        <taxon>Bacteria</taxon>
        <taxon>Bacillati</taxon>
        <taxon>Actinomycetota</taxon>
        <taxon>Actinomycetes</taxon>
        <taxon>Kitasatosporales</taxon>
        <taxon>Streptomycetaceae</taxon>
        <taxon>Streptacidiphilus</taxon>
    </lineage>
</organism>
<gene>
    <name evidence="3" type="ORF">ACEZDB_33675</name>
    <name evidence="2" type="ORF">ACEZDG_34220</name>
</gene>
<dbReference type="EMBL" id="JBHEZY010000020">
    <property type="protein sequence ID" value="MFC1435600.1"/>
    <property type="molecule type" value="Genomic_DNA"/>
</dbReference>
<proteinExistence type="predicted"/>
<protein>
    <submittedName>
        <fullName evidence="2">Uncharacterized protein</fullName>
    </submittedName>
</protein>
<evidence type="ECO:0000313" key="2">
    <source>
        <dbReference type="EMBL" id="MFC1414331.1"/>
    </source>
</evidence>
<evidence type="ECO:0000313" key="3">
    <source>
        <dbReference type="EMBL" id="MFC1435600.1"/>
    </source>
</evidence>
<dbReference type="Proteomes" id="UP001592582">
    <property type="component" value="Unassembled WGS sequence"/>
</dbReference>
<sequence length="131" mass="14330">MSQEADPPAVEEPYAGAPALQTELSLLMDLMLDALTDRLTPSEQRAFLLRRAAANDRTALLVVGLASRRDDVEGCVADAERTARDLWAYDRKHGTGGEAADLPLPEDAAEGTAEGSARAYVRREYRAWSRQ</sequence>
<accession>A0ABV6VKU4</accession>
<reference evidence="4 5" key="1">
    <citation type="submission" date="2024-09" db="EMBL/GenBank/DDBJ databases">
        <authorList>
            <person name="Lee S.D."/>
        </authorList>
    </citation>
    <scope>NUCLEOTIDE SEQUENCE [LARGE SCALE GENOMIC DNA]</scope>
    <source>
        <strain evidence="2 5">N1-1</strain>
        <strain evidence="3 4">N1-3</strain>
    </source>
</reference>
<dbReference type="EMBL" id="JBHEZX010000023">
    <property type="protein sequence ID" value="MFC1414331.1"/>
    <property type="molecule type" value="Genomic_DNA"/>
</dbReference>
<dbReference type="RefSeq" id="WP_380517720.1">
    <property type="nucleotide sequence ID" value="NZ_JBHEZX010000023.1"/>
</dbReference>
<keyword evidence="5" id="KW-1185">Reference proteome</keyword>
<evidence type="ECO:0000256" key="1">
    <source>
        <dbReference type="SAM" id="MobiDB-lite"/>
    </source>
</evidence>
<dbReference type="Proteomes" id="UP001592530">
    <property type="component" value="Unassembled WGS sequence"/>
</dbReference>